<sequence length="377" mass="41800">MQTLMNHKLQISFKTAAAVLLLSNVVLAILIASNAGSISVSMGTHKSVEEVLLQRMLNGEVMYDCLRPMRIGAEGHQGWMVCLDGPLGNRLSQVGVTSSQSFSSLGLVQVDCRVLSVGIGLDPSFEIELARKFGCKVDGFDHQVEFFQNDFSQDSTHFEGWVNFHNQGLGSGEESASVKLKRFKLEKTDNVKEKYNSKLHPGYDIAAVGPGWRIVGGSNWMAQSMIYEATSKRVDGLQTLIKSTEPELCLFARTTEHSGCQVDLLKFDCNGCEWDGMMKIFQSEPTSVLHQVDQILLELHLDDVSKRLKTWGELWQVFALLQGNGFDLFWVEKVAETGTVAGPNGFGTIPAQLHLSWIRSRKPPVRVRQEAMESDGS</sequence>
<dbReference type="Proteomes" id="UP000011087">
    <property type="component" value="Unassembled WGS sequence"/>
</dbReference>
<dbReference type="OrthoDB" id="10006218at2759"/>
<dbReference type="GeneID" id="17306590"/>
<name>L1JN91_GUITC</name>
<dbReference type="PANTHER" id="PTHR32026:SF10">
    <property type="entry name" value="METHYLTRANSFERASE-LIKE PROTEIN 24-RELATED"/>
    <property type="match status" value="1"/>
</dbReference>
<dbReference type="RefSeq" id="XP_005836887.1">
    <property type="nucleotide sequence ID" value="XM_005836830.1"/>
</dbReference>
<dbReference type="PaxDb" id="55529-EKX49907"/>
<evidence type="ECO:0008006" key="4">
    <source>
        <dbReference type="Google" id="ProtNLM"/>
    </source>
</evidence>
<protein>
    <recommendedName>
        <fullName evidence="4">Methyltransferase domain-containing protein</fullName>
    </recommendedName>
</protein>
<dbReference type="EMBL" id="JH992980">
    <property type="protein sequence ID" value="EKX49907.1"/>
    <property type="molecule type" value="Genomic_DNA"/>
</dbReference>
<organism evidence="1">
    <name type="scientific">Guillardia theta (strain CCMP2712)</name>
    <name type="common">Cryptophyte</name>
    <dbReference type="NCBI Taxonomy" id="905079"/>
    <lineage>
        <taxon>Eukaryota</taxon>
        <taxon>Cryptophyceae</taxon>
        <taxon>Pyrenomonadales</taxon>
        <taxon>Geminigeraceae</taxon>
        <taxon>Guillardia</taxon>
    </lineage>
</organism>
<keyword evidence="3" id="KW-1185">Reference proteome</keyword>
<dbReference type="AlphaFoldDB" id="L1JN91"/>
<evidence type="ECO:0000313" key="1">
    <source>
        <dbReference type="EMBL" id="EKX49907.1"/>
    </source>
</evidence>
<dbReference type="EnsemblProtists" id="EKX49907">
    <property type="protein sequence ID" value="EKX49907"/>
    <property type="gene ID" value="GUITHDRAFT_104304"/>
</dbReference>
<dbReference type="InterPro" id="IPR026913">
    <property type="entry name" value="METTL24"/>
</dbReference>
<dbReference type="KEGG" id="gtt:GUITHDRAFT_104304"/>
<gene>
    <name evidence="1" type="ORF">GUITHDRAFT_104304</name>
</gene>
<reference evidence="2" key="3">
    <citation type="submission" date="2016-03" db="UniProtKB">
        <authorList>
            <consortium name="EnsemblProtists"/>
        </authorList>
    </citation>
    <scope>IDENTIFICATION</scope>
</reference>
<evidence type="ECO:0000313" key="3">
    <source>
        <dbReference type="Proteomes" id="UP000011087"/>
    </source>
</evidence>
<dbReference type="HOGENOM" id="CLU_734551_0_0_1"/>
<proteinExistence type="predicted"/>
<accession>L1JN91</accession>
<dbReference type="PANTHER" id="PTHR32026">
    <property type="entry name" value="METHYLTRANSFERASE-LIKE PROTEIN 24"/>
    <property type="match status" value="1"/>
</dbReference>
<reference evidence="1 3" key="1">
    <citation type="journal article" date="2012" name="Nature">
        <title>Algal genomes reveal evolutionary mosaicism and the fate of nucleomorphs.</title>
        <authorList>
            <consortium name="DOE Joint Genome Institute"/>
            <person name="Curtis B.A."/>
            <person name="Tanifuji G."/>
            <person name="Burki F."/>
            <person name="Gruber A."/>
            <person name="Irimia M."/>
            <person name="Maruyama S."/>
            <person name="Arias M.C."/>
            <person name="Ball S.G."/>
            <person name="Gile G.H."/>
            <person name="Hirakawa Y."/>
            <person name="Hopkins J.F."/>
            <person name="Kuo A."/>
            <person name="Rensing S.A."/>
            <person name="Schmutz J."/>
            <person name="Symeonidi A."/>
            <person name="Elias M."/>
            <person name="Eveleigh R.J."/>
            <person name="Herman E.K."/>
            <person name="Klute M.J."/>
            <person name="Nakayama T."/>
            <person name="Obornik M."/>
            <person name="Reyes-Prieto A."/>
            <person name="Armbrust E.V."/>
            <person name="Aves S.J."/>
            <person name="Beiko R.G."/>
            <person name="Coutinho P."/>
            <person name="Dacks J.B."/>
            <person name="Durnford D.G."/>
            <person name="Fast N.M."/>
            <person name="Green B.R."/>
            <person name="Grisdale C.J."/>
            <person name="Hempel F."/>
            <person name="Henrissat B."/>
            <person name="Hoppner M.P."/>
            <person name="Ishida K."/>
            <person name="Kim E."/>
            <person name="Koreny L."/>
            <person name="Kroth P.G."/>
            <person name="Liu Y."/>
            <person name="Malik S.B."/>
            <person name="Maier U.G."/>
            <person name="McRose D."/>
            <person name="Mock T."/>
            <person name="Neilson J.A."/>
            <person name="Onodera N.T."/>
            <person name="Poole A.M."/>
            <person name="Pritham E.J."/>
            <person name="Richards T.A."/>
            <person name="Rocap G."/>
            <person name="Roy S.W."/>
            <person name="Sarai C."/>
            <person name="Schaack S."/>
            <person name="Shirato S."/>
            <person name="Slamovits C.H."/>
            <person name="Spencer D.F."/>
            <person name="Suzuki S."/>
            <person name="Worden A.Z."/>
            <person name="Zauner S."/>
            <person name="Barry K."/>
            <person name="Bell C."/>
            <person name="Bharti A.K."/>
            <person name="Crow J.A."/>
            <person name="Grimwood J."/>
            <person name="Kramer R."/>
            <person name="Lindquist E."/>
            <person name="Lucas S."/>
            <person name="Salamov A."/>
            <person name="McFadden G.I."/>
            <person name="Lane C.E."/>
            <person name="Keeling P.J."/>
            <person name="Gray M.W."/>
            <person name="Grigoriev I.V."/>
            <person name="Archibald J.M."/>
        </authorList>
    </citation>
    <scope>NUCLEOTIDE SEQUENCE</scope>
    <source>
        <strain evidence="1 3">CCMP2712</strain>
    </source>
</reference>
<reference evidence="3" key="2">
    <citation type="submission" date="2012-11" db="EMBL/GenBank/DDBJ databases">
        <authorList>
            <person name="Kuo A."/>
            <person name="Curtis B.A."/>
            <person name="Tanifuji G."/>
            <person name="Burki F."/>
            <person name="Gruber A."/>
            <person name="Irimia M."/>
            <person name="Maruyama S."/>
            <person name="Arias M.C."/>
            <person name="Ball S.G."/>
            <person name="Gile G.H."/>
            <person name="Hirakawa Y."/>
            <person name="Hopkins J.F."/>
            <person name="Rensing S.A."/>
            <person name="Schmutz J."/>
            <person name="Symeonidi A."/>
            <person name="Elias M."/>
            <person name="Eveleigh R.J."/>
            <person name="Herman E.K."/>
            <person name="Klute M.J."/>
            <person name="Nakayama T."/>
            <person name="Obornik M."/>
            <person name="Reyes-Prieto A."/>
            <person name="Armbrust E.V."/>
            <person name="Aves S.J."/>
            <person name="Beiko R.G."/>
            <person name="Coutinho P."/>
            <person name="Dacks J.B."/>
            <person name="Durnford D.G."/>
            <person name="Fast N.M."/>
            <person name="Green B.R."/>
            <person name="Grisdale C."/>
            <person name="Hempe F."/>
            <person name="Henrissat B."/>
            <person name="Hoppner M.P."/>
            <person name="Ishida K.-I."/>
            <person name="Kim E."/>
            <person name="Koreny L."/>
            <person name="Kroth P.G."/>
            <person name="Liu Y."/>
            <person name="Malik S.-B."/>
            <person name="Maier U.G."/>
            <person name="McRose D."/>
            <person name="Mock T."/>
            <person name="Neilson J.A."/>
            <person name="Onodera N.T."/>
            <person name="Poole A.M."/>
            <person name="Pritham E.J."/>
            <person name="Richards T.A."/>
            <person name="Rocap G."/>
            <person name="Roy S.W."/>
            <person name="Sarai C."/>
            <person name="Schaack S."/>
            <person name="Shirato S."/>
            <person name="Slamovits C.H."/>
            <person name="Spencer D.F."/>
            <person name="Suzuki S."/>
            <person name="Worden A.Z."/>
            <person name="Zauner S."/>
            <person name="Barry K."/>
            <person name="Bell C."/>
            <person name="Bharti A.K."/>
            <person name="Crow J.A."/>
            <person name="Grimwood J."/>
            <person name="Kramer R."/>
            <person name="Lindquist E."/>
            <person name="Lucas S."/>
            <person name="Salamov A."/>
            <person name="McFadden G.I."/>
            <person name="Lane C.E."/>
            <person name="Keeling P.J."/>
            <person name="Gray M.W."/>
            <person name="Grigoriev I.V."/>
            <person name="Archibald J.M."/>
        </authorList>
    </citation>
    <scope>NUCLEOTIDE SEQUENCE</scope>
    <source>
        <strain evidence="3">CCMP2712</strain>
    </source>
</reference>
<evidence type="ECO:0000313" key="2">
    <source>
        <dbReference type="EnsemblProtists" id="EKX49907"/>
    </source>
</evidence>